<dbReference type="Proteomes" id="UP000199656">
    <property type="component" value="Unassembled WGS sequence"/>
</dbReference>
<keyword evidence="3" id="KW-1185">Reference proteome</keyword>
<proteinExistence type="predicted"/>
<dbReference type="EMBL" id="FNRL01000017">
    <property type="protein sequence ID" value="SEA82330.1"/>
    <property type="molecule type" value="Genomic_DNA"/>
</dbReference>
<dbReference type="AlphaFoldDB" id="A0A1H4ECM5"/>
<feature type="transmembrane region" description="Helical" evidence="1">
    <location>
        <begin position="63"/>
        <end position="81"/>
    </location>
</feature>
<keyword evidence="1" id="KW-0812">Transmembrane</keyword>
<dbReference type="RefSeq" id="WP_089763332.1">
    <property type="nucleotide sequence ID" value="NZ_BKAT01000030.1"/>
</dbReference>
<dbReference type="STRING" id="408074.SAMN05660909_03618"/>
<reference evidence="3" key="1">
    <citation type="submission" date="2016-10" db="EMBL/GenBank/DDBJ databases">
        <authorList>
            <person name="Varghese N."/>
            <person name="Submissions S."/>
        </authorList>
    </citation>
    <scope>NUCLEOTIDE SEQUENCE [LARGE SCALE GENOMIC DNA]</scope>
    <source>
        <strain evidence="3">DSM 23920</strain>
    </source>
</reference>
<evidence type="ECO:0008006" key="4">
    <source>
        <dbReference type="Google" id="ProtNLM"/>
    </source>
</evidence>
<protein>
    <recommendedName>
        <fullName evidence="4">2TM domain-containing protein</fullName>
    </recommendedName>
</protein>
<sequence>MEEEQNKAPEKQEGPQFDWELFGYFIKIIRTIFVGLFWMMVNVFVGIYLGLGIPSESTPLRLFFFYTWFLLTLAAYIYWVWKMWNKKMKAP</sequence>
<organism evidence="2 3">
    <name type="scientific">Chitinophaga terrae</name>
    <name type="common">ex Kim and Jung 2007</name>
    <dbReference type="NCBI Taxonomy" id="408074"/>
    <lineage>
        <taxon>Bacteria</taxon>
        <taxon>Pseudomonadati</taxon>
        <taxon>Bacteroidota</taxon>
        <taxon>Chitinophagia</taxon>
        <taxon>Chitinophagales</taxon>
        <taxon>Chitinophagaceae</taxon>
        <taxon>Chitinophaga</taxon>
    </lineage>
</organism>
<evidence type="ECO:0000313" key="3">
    <source>
        <dbReference type="Proteomes" id="UP000199656"/>
    </source>
</evidence>
<keyword evidence="1" id="KW-1133">Transmembrane helix</keyword>
<gene>
    <name evidence="2" type="ORF">SAMN05660909_03618</name>
</gene>
<accession>A0A1H4ECM5</accession>
<dbReference type="OrthoDB" id="673119at2"/>
<evidence type="ECO:0000313" key="2">
    <source>
        <dbReference type="EMBL" id="SEA82330.1"/>
    </source>
</evidence>
<feature type="transmembrane region" description="Helical" evidence="1">
    <location>
        <begin position="32"/>
        <end position="51"/>
    </location>
</feature>
<evidence type="ECO:0000256" key="1">
    <source>
        <dbReference type="SAM" id="Phobius"/>
    </source>
</evidence>
<name>A0A1H4ECM5_9BACT</name>
<keyword evidence="1" id="KW-0472">Membrane</keyword>